<evidence type="ECO:0000256" key="2">
    <source>
        <dbReference type="ARBA" id="ARBA00023002"/>
    </source>
</evidence>
<dbReference type="PANTHER" id="PTHR24320">
    <property type="entry name" value="RETINOL DEHYDROGENASE"/>
    <property type="match status" value="1"/>
</dbReference>
<comment type="similarity">
    <text evidence="1 3">Belongs to the short-chain dehydrogenases/reductases (SDR) family.</text>
</comment>
<keyword evidence="2" id="KW-0560">Oxidoreductase</keyword>
<evidence type="ECO:0000313" key="4">
    <source>
        <dbReference type="EMBL" id="JAG89110.1"/>
    </source>
</evidence>
<dbReference type="Pfam" id="PF00106">
    <property type="entry name" value="adh_short"/>
    <property type="match status" value="2"/>
</dbReference>
<accession>A0A0C9QWL4</accession>
<dbReference type="GO" id="GO:0016491">
    <property type="term" value="F:oxidoreductase activity"/>
    <property type="evidence" value="ECO:0007669"/>
    <property type="project" value="UniProtKB-KW"/>
</dbReference>
<organism evidence="4">
    <name type="scientific">Wollemia nobilis</name>
    <dbReference type="NCBI Taxonomy" id="56998"/>
    <lineage>
        <taxon>Eukaryota</taxon>
        <taxon>Viridiplantae</taxon>
        <taxon>Streptophyta</taxon>
        <taxon>Embryophyta</taxon>
        <taxon>Tracheophyta</taxon>
        <taxon>Spermatophyta</taxon>
        <taxon>Pinopsida</taxon>
        <taxon>Pinidae</taxon>
        <taxon>Conifers II</taxon>
        <taxon>Araucariales</taxon>
        <taxon>Araucariaceae</taxon>
        <taxon>Wollemia</taxon>
    </lineage>
</organism>
<dbReference type="PRINTS" id="PR00080">
    <property type="entry name" value="SDRFAMILY"/>
</dbReference>
<dbReference type="SUPFAM" id="SSF51735">
    <property type="entry name" value="NAD(P)-binding Rossmann-fold domains"/>
    <property type="match status" value="1"/>
</dbReference>
<proteinExistence type="inferred from homology"/>
<dbReference type="EMBL" id="GCHU01003908">
    <property type="protein sequence ID" value="JAG89110.1"/>
    <property type="molecule type" value="Transcribed_RNA"/>
</dbReference>
<dbReference type="InterPro" id="IPR036291">
    <property type="entry name" value="NAD(P)-bd_dom_sf"/>
</dbReference>
<dbReference type="PRINTS" id="PR00081">
    <property type="entry name" value="GDHRDH"/>
</dbReference>
<dbReference type="AlphaFoldDB" id="A0A0C9QWL4"/>
<protein>
    <submittedName>
        <fullName evidence="4">TSA: Wollemia nobilis Ref_Wollemi_Transcript_3938_1426 transcribed RNA sequence</fullName>
    </submittedName>
</protein>
<dbReference type="PANTHER" id="PTHR24320:SF200">
    <property type="entry name" value="DEHYDROGENASE_REDUCTASE SDR FAMILY MEMBER FEY"/>
    <property type="match status" value="1"/>
</dbReference>
<evidence type="ECO:0000256" key="1">
    <source>
        <dbReference type="ARBA" id="ARBA00006484"/>
    </source>
</evidence>
<sequence>MGSGKEKHQSSLGWIEWIRGLLVVLYDIIFQRILSCHLKNPMQMPTMNGLTCIVTGATSGIGLEIAKQLADAGAHVVMACRNIKAAHDLIQKWQKEWCGMGGPLDIEVMELDLLSLESVRNFASLWNARQGPLNILINNAGIFSIGAPQNFSKDGFEEHMQVNHLAPALLTLSLLPSLIRGSPSRIVNVNSNMHHLGFVDPDDLNITSRKRKYKSVAGYSGSKLAEIMFSSVLQKKLPAEAGVNVICVSPGVVMTNVARDLPSIVQTGYHLIPYFLFTPQEGARSALFAATDPQVPEYCNLLRADNWPVCPFFSGECRPANASAEAHYTDKAMKIWIKTLELVDLPADIVERLIESEEVPSQNGHLNITELDY</sequence>
<dbReference type="InterPro" id="IPR002347">
    <property type="entry name" value="SDR_fam"/>
</dbReference>
<name>A0A0C9QWL4_9CONI</name>
<reference evidence="4" key="1">
    <citation type="submission" date="2015-02" db="EMBL/GenBank/DDBJ databases">
        <title>A transcriptome of Wollemia nobilis - a relic of Gondwana.</title>
        <authorList>
            <person name="Chia J.Y."/>
            <person name="Leong Y.S."/>
            <person name="Abdul Karim S."/>
            <person name="Wan Azmi N."/>
            <person name="Hercus R."/>
            <person name="Croft L."/>
        </authorList>
    </citation>
    <scope>NUCLEOTIDE SEQUENCE</scope>
    <source>
        <strain evidence="4">MaeBrown</strain>
        <tissue evidence="4">Leaf</tissue>
    </source>
</reference>
<evidence type="ECO:0000256" key="3">
    <source>
        <dbReference type="RuleBase" id="RU000363"/>
    </source>
</evidence>
<dbReference type="Gene3D" id="3.40.50.720">
    <property type="entry name" value="NAD(P)-binding Rossmann-like Domain"/>
    <property type="match status" value="1"/>
</dbReference>